<accession>A0AAU6SGE5</accession>
<sequence length="92" mass="9449">MRRMSVGVVFATIIFGALLLGGVIMFLVVRPTGAASFGWFAYQPLAGATFFPGSLVVLTPLMAAATVVGIVGLVGLGAIAGYVLGRRHRAAL</sequence>
<gene>
    <name evidence="2" type="ORF">MRBLWS13_003828</name>
</gene>
<feature type="transmembrane region" description="Helical" evidence="1">
    <location>
        <begin position="61"/>
        <end position="84"/>
    </location>
</feature>
<dbReference type="RefSeq" id="WP_349426909.1">
    <property type="nucleotide sequence ID" value="NZ_CP151632.1"/>
</dbReference>
<dbReference type="AlphaFoldDB" id="A0AAU6SGE5"/>
<name>A0AAU6SGE5_9MICO</name>
<dbReference type="EMBL" id="CP151632">
    <property type="protein sequence ID" value="WZO36110.1"/>
    <property type="molecule type" value="Genomic_DNA"/>
</dbReference>
<reference evidence="2" key="1">
    <citation type="submission" date="2024-04" db="EMBL/GenBank/DDBJ databases">
        <authorList>
            <person name="Roder T."/>
            <person name="Oberhansli S."/>
            <person name="Kreuzer M."/>
        </authorList>
    </citation>
    <scope>NUCLEOTIDE SEQUENCE</scope>
    <source>
        <strain evidence="2">LWS13-1.2</strain>
    </source>
</reference>
<keyword evidence="1" id="KW-0472">Membrane</keyword>
<evidence type="ECO:0000256" key="1">
    <source>
        <dbReference type="SAM" id="Phobius"/>
    </source>
</evidence>
<proteinExistence type="predicted"/>
<keyword evidence="1" id="KW-0812">Transmembrane</keyword>
<keyword evidence="1" id="KW-1133">Transmembrane helix</keyword>
<protein>
    <submittedName>
        <fullName evidence="2">Uncharacterized protein</fullName>
    </submittedName>
</protein>
<feature type="transmembrane region" description="Helical" evidence="1">
    <location>
        <begin position="7"/>
        <end position="29"/>
    </location>
</feature>
<evidence type="ECO:0000313" key="2">
    <source>
        <dbReference type="EMBL" id="WZO36110.1"/>
    </source>
</evidence>
<organism evidence="2">
    <name type="scientific">Microbacterium sp. LWS13-1.2</name>
    <dbReference type="NCBI Taxonomy" id="3135264"/>
    <lineage>
        <taxon>Bacteria</taxon>
        <taxon>Bacillati</taxon>
        <taxon>Actinomycetota</taxon>
        <taxon>Actinomycetes</taxon>
        <taxon>Micrococcales</taxon>
        <taxon>Microbacteriaceae</taxon>
        <taxon>Microbacterium</taxon>
    </lineage>
</organism>